<evidence type="ECO:0000259" key="3">
    <source>
        <dbReference type="PROSITE" id="PS50110"/>
    </source>
</evidence>
<dbReference type="SUPFAM" id="SSF52172">
    <property type="entry name" value="CheY-like"/>
    <property type="match status" value="1"/>
</dbReference>
<dbReference type="InterPro" id="IPR007492">
    <property type="entry name" value="LytTR_DNA-bd_dom"/>
</dbReference>
<dbReference type="PANTHER" id="PTHR48111:SF17">
    <property type="entry name" value="TRANSCRIPTIONAL REGULATORY PROTEIN YPDB"/>
    <property type="match status" value="1"/>
</dbReference>
<protein>
    <submittedName>
        <fullName evidence="5">LytR/AlgR family response regulator transcription factor</fullName>
    </submittedName>
</protein>
<dbReference type="Gene3D" id="2.40.50.1020">
    <property type="entry name" value="LytTr DNA-binding domain"/>
    <property type="match status" value="1"/>
</dbReference>
<evidence type="ECO:0000313" key="6">
    <source>
        <dbReference type="Proteomes" id="UP001597544"/>
    </source>
</evidence>
<sequence>MKCFIIDDEPLAIEVIQSHVDTVEGLNVVGTFENAIDAFHALQKNPVDLIFLDIQMPKLTGLELLRSLSHPPKVIITTAFREYAFEGFELDVVDFLLKPVSLERFLKSIAKVLKSEQNTSVPSEMEGSLNDSCLFVQVDKKTIKLYFKDILYIESQKNSVEVVTEAKKIQVRQKISDLDKELSQKGFVRTHRAFLVPIDRVESWSATELEVSDRAIPIGRTYKNDVLKQLQDYYDRKEYRYEF</sequence>
<name>A0ABW5ING9_9BACT</name>
<proteinExistence type="predicted"/>
<keyword evidence="2" id="KW-0597">Phosphoprotein</keyword>
<dbReference type="Pfam" id="PF04397">
    <property type="entry name" value="LytTR"/>
    <property type="match status" value="1"/>
</dbReference>
<evidence type="ECO:0000256" key="2">
    <source>
        <dbReference type="PROSITE-ProRule" id="PRU00169"/>
    </source>
</evidence>
<dbReference type="InterPro" id="IPR001789">
    <property type="entry name" value="Sig_transdc_resp-reg_receiver"/>
</dbReference>
<dbReference type="Proteomes" id="UP001597544">
    <property type="component" value="Unassembled WGS sequence"/>
</dbReference>
<evidence type="ECO:0000256" key="1">
    <source>
        <dbReference type="ARBA" id="ARBA00023125"/>
    </source>
</evidence>
<comment type="caution">
    <text evidence="5">The sequence shown here is derived from an EMBL/GenBank/DDBJ whole genome shotgun (WGS) entry which is preliminary data.</text>
</comment>
<dbReference type="Gene3D" id="3.40.50.2300">
    <property type="match status" value="1"/>
</dbReference>
<gene>
    <name evidence="5" type="ORF">ACFSRY_13265</name>
</gene>
<dbReference type="SMART" id="SM00850">
    <property type="entry name" value="LytTR"/>
    <property type="match status" value="1"/>
</dbReference>
<keyword evidence="6" id="KW-1185">Reference proteome</keyword>
<keyword evidence="1" id="KW-0238">DNA-binding</keyword>
<dbReference type="Pfam" id="PF00072">
    <property type="entry name" value="Response_reg"/>
    <property type="match status" value="1"/>
</dbReference>
<dbReference type="PROSITE" id="PS50930">
    <property type="entry name" value="HTH_LYTTR"/>
    <property type="match status" value="1"/>
</dbReference>
<evidence type="ECO:0000259" key="4">
    <source>
        <dbReference type="PROSITE" id="PS50930"/>
    </source>
</evidence>
<dbReference type="InterPro" id="IPR039420">
    <property type="entry name" value="WalR-like"/>
</dbReference>
<dbReference type="PROSITE" id="PS50110">
    <property type="entry name" value="RESPONSE_REGULATORY"/>
    <property type="match status" value="1"/>
</dbReference>
<feature type="domain" description="Response regulatory" evidence="3">
    <location>
        <begin position="2"/>
        <end position="113"/>
    </location>
</feature>
<organism evidence="5 6">
    <name type="scientific">Pontibacter locisalis</name>
    <dbReference type="NCBI Taxonomy" id="1719035"/>
    <lineage>
        <taxon>Bacteria</taxon>
        <taxon>Pseudomonadati</taxon>
        <taxon>Bacteroidota</taxon>
        <taxon>Cytophagia</taxon>
        <taxon>Cytophagales</taxon>
        <taxon>Hymenobacteraceae</taxon>
        <taxon>Pontibacter</taxon>
    </lineage>
</organism>
<dbReference type="SMART" id="SM00448">
    <property type="entry name" value="REC"/>
    <property type="match status" value="1"/>
</dbReference>
<feature type="modified residue" description="4-aspartylphosphate" evidence="2">
    <location>
        <position position="53"/>
    </location>
</feature>
<dbReference type="PANTHER" id="PTHR48111">
    <property type="entry name" value="REGULATOR OF RPOS"/>
    <property type="match status" value="1"/>
</dbReference>
<reference evidence="6" key="1">
    <citation type="journal article" date="2019" name="Int. J. Syst. Evol. Microbiol.">
        <title>The Global Catalogue of Microorganisms (GCM) 10K type strain sequencing project: providing services to taxonomists for standard genome sequencing and annotation.</title>
        <authorList>
            <consortium name="The Broad Institute Genomics Platform"/>
            <consortium name="The Broad Institute Genome Sequencing Center for Infectious Disease"/>
            <person name="Wu L."/>
            <person name="Ma J."/>
        </authorList>
    </citation>
    <scope>NUCLEOTIDE SEQUENCE [LARGE SCALE GENOMIC DNA]</scope>
    <source>
        <strain evidence="6">KCTC 42498</strain>
    </source>
</reference>
<accession>A0ABW5ING9</accession>
<dbReference type="RefSeq" id="WP_377508303.1">
    <property type="nucleotide sequence ID" value="NZ_JBHULU010000017.1"/>
</dbReference>
<dbReference type="InterPro" id="IPR011006">
    <property type="entry name" value="CheY-like_superfamily"/>
</dbReference>
<dbReference type="EMBL" id="JBHULU010000017">
    <property type="protein sequence ID" value="MFD2514839.1"/>
    <property type="molecule type" value="Genomic_DNA"/>
</dbReference>
<feature type="domain" description="HTH LytTR-type" evidence="4">
    <location>
        <begin position="134"/>
        <end position="232"/>
    </location>
</feature>
<evidence type="ECO:0000313" key="5">
    <source>
        <dbReference type="EMBL" id="MFD2514839.1"/>
    </source>
</evidence>